<dbReference type="PANTHER" id="PTHR45947">
    <property type="entry name" value="SULFOQUINOVOSYL TRANSFERASE SQD2"/>
    <property type="match status" value="1"/>
</dbReference>
<organism evidence="3 4">
    <name type="scientific">Candidatus Thermofonsia Clade 3 bacterium</name>
    <dbReference type="NCBI Taxonomy" id="2364212"/>
    <lineage>
        <taxon>Bacteria</taxon>
        <taxon>Bacillati</taxon>
        <taxon>Chloroflexota</taxon>
        <taxon>Candidatus Thermofontia</taxon>
        <taxon>Candidatus Thermofonsia Clade 3</taxon>
    </lineage>
</organism>
<dbReference type="Pfam" id="PF13579">
    <property type="entry name" value="Glyco_trans_4_4"/>
    <property type="match status" value="1"/>
</dbReference>
<dbReference type="SUPFAM" id="SSF53756">
    <property type="entry name" value="UDP-Glycosyltransferase/glycogen phosphorylase"/>
    <property type="match status" value="1"/>
</dbReference>
<feature type="domain" description="Glycosyltransferase subfamily 4-like N-terminal" evidence="2">
    <location>
        <begin position="16"/>
        <end position="175"/>
    </location>
</feature>
<evidence type="ECO:0000259" key="1">
    <source>
        <dbReference type="Pfam" id="PF00534"/>
    </source>
</evidence>
<accession>A0A2M8QGC3</accession>
<dbReference type="EMBL" id="PGTN01000005">
    <property type="protein sequence ID" value="PJF48856.1"/>
    <property type="molecule type" value="Genomic_DNA"/>
</dbReference>
<comment type="caution">
    <text evidence="3">The sequence shown here is derived from an EMBL/GenBank/DDBJ whole genome shotgun (WGS) entry which is preliminary data.</text>
</comment>
<evidence type="ECO:0000259" key="2">
    <source>
        <dbReference type="Pfam" id="PF13579"/>
    </source>
</evidence>
<dbReference type="InterPro" id="IPR050194">
    <property type="entry name" value="Glycosyltransferase_grp1"/>
</dbReference>
<dbReference type="GO" id="GO:0016757">
    <property type="term" value="F:glycosyltransferase activity"/>
    <property type="evidence" value="ECO:0007669"/>
    <property type="project" value="InterPro"/>
</dbReference>
<evidence type="ECO:0000313" key="3">
    <source>
        <dbReference type="EMBL" id="PJF48856.1"/>
    </source>
</evidence>
<proteinExistence type="predicted"/>
<dbReference type="PANTHER" id="PTHR45947:SF3">
    <property type="entry name" value="SULFOQUINOVOSYL TRANSFERASE SQD2"/>
    <property type="match status" value="1"/>
</dbReference>
<reference evidence="3 4" key="1">
    <citation type="submission" date="2017-11" db="EMBL/GenBank/DDBJ databases">
        <title>Evolution of Phototrophy in the Chloroflexi Phylum Driven by Horizontal Gene Transfer.</title>
        <authorList>
            <person name="Ward L.M."/>
            <person name="Hemp J."/>
            <person name="Shih P.M."/>
            <person name="Mcglynn S.E."/>
            <person name="Fischer W."/>
        </authorList>
    </citation>
    <scope>NUCLEOTIDE SEQUENCE [LARGE SCALE GENOMIC DNA]</scope>
    <source>
        <strain evidence="3">JP3_7</strain>
    </source>
</reference>
<protein>
    <submittedName>
        <fullName evidence="3">Glycosyltransferase family 1 protein</fullName>
    </submittedName>
</protein>
<dbReference type="Pfam" id="PF00534">
    <property type="entry name" value="Glycos_transf_1"/>
    <property type="match status" value="1"/>
</dbReference>
<sequence>MRILQVLTYYRPHISGLTIYVERLSRGLARAGHQVTVLTSQYDPHLARSEVLDGVSVVRAPVLARISKGVIMPTFGVILRQLLPQFDLVHLHLPQFDGAGIAINARLFGKPSLLTIHGDIRLPGTWFNRIVQPVINLMNDIAGYNVDRIVSYTEDFARHSRYLSRYAHKLAVIPPPVEMELPSPSDIADFRQKWRVSHEQHPLIGMCARLATEKGVEVLVRALAIIRETRPNARVIFAGPHRNVIGEEAYARRLQPHFDALGDAWTFVGSLQGRALSAFFASCDVTVLPSLNSTESFGLVQVESMLCGTPSICSDLPGVRVPVQTTGMGEVTPVGDASALAEAILRVCDNRAAYVKPRDFILQHYSTARTVSEYEMLYQALIRACASQPNRA</sequence>
<gene>
    <name evidence="3" type="ORF">CUN48_01510</name>
</gene>
<evidence type="ECO:0000313" key="4">
    <source>
        <dbReference type="Proteomes" id="UP000230790"/>
    </source>
</evidence>
<name>A0A2M8QGC3_9CHLR</name>
<keyword evidence="3" id="KW-0808">Transferase</keyword>
<dbReference type="AlphaFoldDB" id="A0A2M8QGC3"/>
<dbReference type="CDD" id="cd03801">
    <property type="entry name" value="GT4_PimA-like"/>
    <property type="match status" value="1"/>
</dbReference>
<dbReference type="InterPro" id="IPR001296">
    <property type="entry name" value="Glyco_trans_1"/>
</dbReference>
<feature type="domain" description="Glycosyl transferase family 1" evidence="1">
    <location>
        <begin position="198"/>
        <end position="353"/>
    </location>
</feature>
<dbReference type="Proteomes" id="UP000230790">
    <property type="component" value="Unassembled WGS sequence"/>
</dbReference>
<dbReference type="InterPro" id="IPR028098">
    <property type="entry name" value="Glyco_trans_4-like_N"/>
</dbReference>
<dbReference type="Gene3D" id="3.40.50.2000">
    <property type="entry name" value="Glycogen Phosphorylase B"/>
    <property type="match status" value="2"/>
</dbReference>